<dbReference type="InterPro" id="IPR041700">
    <property type="entry name" value="OMP_b-brl_3"/>
</dbReference>
<dbReference type="InterPro" id="IPR008969">
    <property type="entry name" value="CarboxyPept-like_regulatory"/>
</dbReference>
<keyword evidence="6" id="KW-1185">Reference proteome</keyword>
<dbReference type="SUPFAM" id="SSF56935">
    <property type="entry name" value="Porins"/>
    <property type="match status" value="1"/>
</dbReference>
<dbReference type="KEGG" id="tmar:MARIT_0665"/>
<keyword evidence="2" id="KW-0472">Membrane</keyword>
<evidence type="ECO:0000259" key="4">
    <source>
        <dbReference type="Pfam" id="PF14905"/>
    </source>
</evidence>
<dbReference type="Pfam" id="PF13620">
    <property type="entry name" value="CarboxypepD_reg"/>
    <property type="match status" value="1"/>
</dbReference>
<feature type="domain" description="Outer membrane protein beta-barrel" evidence="4">
    <location>
        <begin position="369"/>
        <end position="753"/>
    </location>
</feature>
<dbReference type="Pfam" id="PF14905">
    <property type="entry name" value="OMP_b-brl_3"/>
    <property type="match status" value="1"/>
</dbReference>
<proteinExistence type="predicted"/>
<keyword evidence="3" id="KW-0998">Cell outer membrane</keyword>
<comment type="subcellular location">
    <subcellularLocation>
        <location evidence="1">Cell outer membrane</location>
    </subcellularLocation>
</comment>
<dbReference type="OrthoDB" id="8764943at2"/>
<evidence type="ECO:0000313" key="6">
    <source>
        <dbReference type="Proteomes" id="UP000231564"/>
    </source>
</evidence>
<dbReference type="GeneID" id="47722249"/>
<organism evidence="5 6">
    <name type="scientific">Tenacibaculum maritimum NCIMB 2154</name>
    <dbReference type="NCBI Taxonomy" id="1349785"/>
    <lineage>
        <taxon>Bacteria</taxon>
        <taxon>Pseudomonadati</taxon>
        <taxon>Bacteroidota</taxon>
        <taxon>Flavobacteriia</taxon>
        <taxon>Flavobacteriales</taxon>
        <taxon>Flavobacteriaceae</taxon>
        <taxon>Tenacibaculum</taxon>
    </lineage>
</organism>
<accession>A0A2H1E6Z7</accession>
<evidence type="ECO:0000256" key="2">
    <source>
        <dbReference type="ARBA" id="ARBA00023136"/>
    </source>
</evidence>
<dbReference type="InterPro" id="IPR036942">
    <property type="entry name" value="Beta-barrel_TonB_sf"/>
</dbReference>
<dbReference type="STRING" id="1349785.GCA_000509405_00698"/>
<dbReference type="Proteomes" id="UP000231564">
    <property type="component" value="Chromosome MARIT"/>
</dbReference>
<dbReference type="Gene3D" id="2.40.170.20">
    <property type="entry name" value="TonB-dependent receptor, beta-barrel domain"/>
    <property type="match status" value="1"/>
</dbReference>
<dbReference type="AlphaFoldDB" id="A0A2H1E6Z7"/>
<sequence length="776" mass="89729">MYLPKAIFLIFLFSYSSYAQLQIRGVVRDSLDVGIALAEVILETKENKIVKGLVTNKQGIFECSIKKGYYKLSIRFLGYKTWSTDIFLADNYDLGVIILHEGADTLNEVVVQSKKPFIEKIEDKLVFNIENTFLSKGNTVAEVLRYTPNVWVGSDGGILIKQQPAAIQVNGRRIRLKGDALVDFLETINSEDIKKIEVQLNSSADLDASIDVGVVNIITKRKSGINGGLRSYYTYYEQSPYDFYNALSLNYGAEKWNFYGAYNFKESDGIGEFNSSLMYKSSKEKQVTKGGFDSFSRKHTYRLGFYMEVSENQNLGVEFYGNSNKSNFLGDNLVSFKETKGRNETKDIGDKFLNSLSLNYHYAIKPIKSSFAFYGDFLKHNYDSEILNNSIYPSNFTSNFEKNNSNSQTRVVSAQLDFETVYNKKITSKVGSKISKTKRQNKLTSKVLVGNSFQDNMERNTNFNYDEDVVSFYGILKYKENKNFFNLGFRLERTSFSNLDILMNDFVSNSFVNIFPSFYYSRTFSKKKSLSFSFSRNINRPSFNSLNNRINKINDFRFDIGNPNLAPEFTNRYELVFTLPKQSLSLYVNDTKDVVNGVWRIENDIAIHQNQNFGINTQYGVIYNYNDKWKKWWQLRFSGALFYRHFKNSFLSLSKLTSSFSLVNRFQINATTFLHIDAHYTTPFISSNYKNSENISVNLYLGKSFLANKLNCRLYLDDLLNTVRTRNNAMFVDADFNFYQKRNTRGITFWVAYNFNSKKKISNKRNTTKNMIKNRL</sequence>
<dbReference type="SUPFAM" id="SSF49464">
    <property type="entry name" value="Carboxypeptidase regulatory domain-like"/>
    <property type="match status" value="1"/>
</dbReference>
<dbReference type="GO" id="GO:0009279">
    <property type="term" value="C:cell outer membrane"/>
    <property type="evidence" value="ECO:0007669"/>
    <property type="project" value="UniProtKB-SubCell"/>
</dbReference>
<dbReference type="InterPro" id="IPR037066">
    <property type="entry name" value="Plug_dom_sf"/>
</dbReference>
<gene>
    <name evidence="5" type="ORF">MARIT_0665</name>
</gene>
<name>A0A2H1E6Z7_9FLAO</name>
<evidence type="ECO:0000313" key="5">
    <source>
        <dbReference type="EMBL" id="SFZ80543.1"/>
    </source>
</evidence>
<evidence type="ECO:0000256" key="1">
    <source>
        <dbReference type="ARBA" id="ARBA00004442"/>
    </source>
</evidence>
<dbReference type="Gene3D" id="2.170.130.10">
    <property type="entry name" value="TonB-dependent receptor, plug domain"/>
    <property type="match status" value="1"/>
</dbReference>
<dbReference type="RefSeq" id="WP_100210739.1">
    <property type="nucleotide sequence ID" value="NZ_CP138495.1"/>
</dbReference>
<dbReference type="EMBL" id="LT634361">
    <property type="protein sequence ID" value="SFZ80543.1"/>
    <property type="molecule type" value="Genomic_DNA"/>
</dbReference>
<protein>
    <submittedName>
        <fullName evidence="5">TonB-dependent outer membrane receptor</fullName>
    </submittedName>
</protein>
<reference evidence="5 6" key="1">
    <citation type="submission" date="2016-11" db="EMBL/GenBank/DDBJ databases">
        <authorList>
            <person name="Jaros S."/>
            <person name="Januszkiewicz K."/>
            <person name="Wedrychowicz H."/>
        </authorList>
    </citation>
    <scope>NUCLEOTIDE SEQUENCE [LARGE SCALE GENOMIC DNA]</scope>
    <source>
        <strain evidence="5">NCIMB 2154T</strain>
    </source>
</reference>
<evidence type="ECO:0000256" key="3">
    <source>
        <dbReference type="ARBA" id="ARBA00023237"/>
    </source>
</evidence>
<keyword evidence="5" id="KW-0675">Receptor</keyword>